<proteinExistence type="predicted"/>
<dbReference type="SMART" id="SM00184">
    <property type="entry name" value="RING"/>
    <property type="match status" value="1"/>
</dbReference>
<organism evidence="15 16">
    <name type="scientific">Citrullus colocynthis</name>
    <name type="common">colocynth</name>
    <dbReference type="NCBI Taxonomy" id="252529"/>
    <lineage>
        <taxon>Eukaryota</taxon>
        <taxon>Viridiplantae</taxon>
        <taxon>Streptophyta</taxon>
        <taxon>Embryophyta</taxon>
        <taxon>Tracheophyta</taxon>
        <taxon>Spermatophyta</taxon>
        <taxon>Magnoliopsida</taxon>
        <taxon>eudicotyledons</taxon>
        <taxon>Gunneridae</taxon>
        <taxon>Pentapetalae</taxon>
        <taxon>rosids</taxon>
        <taxon>fabids</taxon>
        <taxon>Cucurbitales</taxon>
        <taxon>Cucurbitaceae</taxon>
        <taxon>Benincaseae</taxon>
        <taxon>Citrullus</taxon>
    </lineage>
</organism>
<keyword evidence="9" id="KW-0862">Zinc</keyword>
<evidence type="ECO:0000256" key="13">
    <source>
        <dbReference type="SAM" id="Phobius"/>
    </source>
</evidence>
<evidence type="ECO:0000256" key="11">
    <source>
        <dbReference type="ARBA" id="ARBA00023136"/>
    </source>
</evidence>
<dbReference type="SUPFAM" id="SSF57850">
    <property type="entry name" value="RING/U-box"/>
    <property type="match status" value="1"/>
</dbReference>
<keyword evidence="5 13" id="KW-0812">Transmembrane</keyword>
<evidence type="ECO:0000256" key="7">
    <source>
        <dbReference type="ARBA" id="ARBA00022771"/>
    </source>
</evidence>
<evidence type="ECO:0000256" key="4">
    <source>
        <dbReference type="ARBA" id="ARBA00022679"/>
    </source>
</evidence>
<comment type="catalytic activity">
    <reaction evidence="1">
        <text>S-ubiquitinyl-[E2 ubiquitin-conjugating enzyme]-L-cysteine + [acceptor protein]-L-lysine = [E2 ubiquitin-conjugating enzyme]-L-cysteine + N(6)-ubiquitinyl-[acceptor protein]-L-lysine.</text>
        <dbReference type="EC" id="2.3.2.27"/>
    </reaction>
</comment>
<keyword evidence="4" id="KW-0808">Transferase</keyword>
<dbReference type="PANTHER" id="PTHR45977">
    <property type="entry name" value="TARGET OF ERK KINASE MPK-1"/>
    <property type="match status" value="1"/>
</dbReference>
<evidence type="ECO:0000313" key="16">
    <source>
        <dbReference type="Proteomes" id="UP001642487"/>
    </source>
</evidence>
<evidence type="ECO:0000256" key="1">
    <source>
        <dbReference type="ARBA" id="ARBA00000900"/>
    </source>
</evidence>
<keyword evidence="10 13" id="KW-1133">Transmembrane helix</keyword>
<evidence type="ECO:0000259" key="14">
    <source>
        <dbReference type="PROSITE" id="PS50089"/>
    </source>
</evidence>
<evidence type="ECO:0000256" key="5">
    <source>
        <dbReference type="ARBA" id="ARBA00022692"/>
    </source>
</evidence>
<keyword evidence="8" id="KW-0833">Ubl conjugation pathway</keyword>
<evidence type="ECO:0000256" key="3">
    <source>
        <dbReference type="ARBA" id="ARBA00012483"/>
    </source>
</evidence>
<feature type="transmembrane region" description="Helical" evidence="13">
    <location>
        <begin position="75"/>
        <end position="96"/>
    </location>
</feature>
<evidence type="ECO:0000256" key="10">
    <source>
        <dbReference type="ARBA" id="ARBA00022989"/>
    </source>
</evidence>
<keyword evidence="7 12" id="KW-0863">Zinc-finger</keyword>
<dbReference type="Gene3D" id="3.30.40.10">
    <property type="entry name" value="Zinc/RING finger domain, C3HC4 (zinc finger)"/>
    <property type="match status" value="1"/>
</dbReference>
<sequence length="348" mass="40140">MDDGGPSSTGFLSWQRTMSSRFALPLIQDAANLIMEHRGVIFGDCADPRVDDEEDDNEYDRRVLFRNGSSFIKPILVLDLFWNLFFIILSVIVLVVSAEEKPTAPLRFWLSGYAVQCLFHVFFVFFAYLRRSNRYRFGFENRGTQDEFRLSHNRIRVMKRLEALNTMIAYIWWVFGFYWIVMGGQALLEGSPRLYWLAVVFLAFDVFFIIFCTGMAFVGFFAVCCIIPFLAYGYTMTFLEGASEDEIRALPKYRFHQDNPLESFDSDKKQEVGMTLEPGYSNGHTTERTLNPEDSACCICLAQYVHGVQLCMLPCNHHFHTRCIVKWLRINATCPLCKFSIGQGDSLV</sequence>
<accession>A0ABP0YJC7</accession>
<keyword evidence="11 13" id="KW-0472">Membrane</keyword>
<gene>
    <name evidence="15" type="ORF">CITCOLO1_LOCUS11690</name>
</gene>
<evidence type="ECO:0000256" key="2">
    <source>
        <dbReference type="ARBA" id="ARBA00004141"/>
    </source>
</evidence>
<dbReference type="Pfam" id="PF13639">
    <property type="entry name" value="zf-RING_2"/>
    <property type="match status" value="1"/>
</dbReference>
<feature type="transmembrane region" description="Helical" evidence="13">
    <location>
        <begin position="108"/>
        <end position="129"/>
    </location>
</feature>
<evidence type="ECO:0000256" key="9">
    <source>
        <dbReference type="ARBA" id="ARBA00022833"/>
    </source>
</evidence>
<dbReference type="PANTHER" id="PTHR45977:SF19">
    <property type="entry name" value="RING-TYPE DOMAIN-CONTAINING PROTEIN"/>
    <property type="match status" value="1"/>
</dbReference>
<protein>
    <recommendedName>
        <fullName evidence="3">RING-type E3 ubiquitin transferase</fullName>
        <ecNumber evidence="3">2.3.2.27</ecNumber>
    </recommendedName>
</protein>
<evidence type="ECO:0000313" key="15">
    <source>
        <dbReference type="EMBL" id="CAK9319676.1"/>
    </source>
</evidence>
<dbReference type="PROSITE" id="PS50089">
    <property type="entry name" value="ZF_RING_2"/>
    <property type="match status" value="1"/>
</dbReference>
<keyword evidence="6" id="KW-0479">Metal-binding</keyword>
<evidence type="ECO:0000256" key="12">
    <source>
        <dbReference type="PROSITE-ProRule" id="PRU00175"/>
    </source>
</evidence>
<dbReference type="EMBL" id="OZ021738">
    <property type="protein sequence ID" value="CAK9319676.1"/>
    <property type="molecule type" value="Genomic_DNA"/>
</dbReference>
<feature type="transmembrane region" description="Helical" evidence="13">
    <location>
        <begin position="194"/>
        <end position="227"/>
    </location>
</feature>
<feature type="transmembrane region" description="Helical" evidence="13">
    <location>
        <begin position="163"/>
        <end position="182"/>
    </location>
</feature>
<keyword evidence="16" id="KW-1185">Reference proteome</keyword>
<dbReference type="EC" id="2.3.2.27" evidence="3"/>
<evidence type="ECO:0000256" key="6">
    <source>
        <dbReference type="ARBA" id="ARBA00022723"/>
    </source>
</evidence>
<dbReference type="Proteomes" id="UP001642487">
    <property type="component" value="Chromosome 4"/>
</dbReference>
<comment type="subcellular location">
    <subcellularLocation>
        <location evidence="2">Membrane</location>
        <topology evidence="2">Multi-pass membrane protein</topology>
    </subcellularLocation>
</comment>
<dbReference type="InterPro" id="IPR013083">
    <property type="entry name" value="Znf_RING/FYVE/PHD"/>
</dbReference>
<dbReference type="InterPro" id="IPR001841">
    <property type="entry name" value="Znf_RING"/>
</dbReference>
<feature type="domain" description="RING-type" evidence="14">
    <location>
        <begin position="297"/>
        <end position="338"/>
    </location>
</feature>
<reference evidence="15 16" key="1">
    <citation type="submission" date="2024-03" db="EMBL/GenBank/DDBJ databases">
        <authorList>
            <person name="Gkanogiannis A."/>
            <person name="Becerra Lopez-Lavalle L."/>
        </authorList>
    </citation>
    <scope>NUCLEOTIDE SEQUENCE [LARGE SCALE GENOMIC DNA]</scope>
</reference>
<evidence type="ECO:0000256" key="8">
    <source>
        <dbReference type="ARBA" id="ARBA00022786"/>
    </source>
</evidence>
<name>A0ABP0YJC7_9ROSI</name>